<reference evidence="3" key="1">
    <citation type="submission" date="2003-08" db="EMBL/GenBank/DDBJ databases">
        <authorList>
            <person name="Birren B."/>
            <person name="Nusbaum C."/>
            <person name="Abebe A."/>
            <person name="Abouelleil A."/>
            <person name="Adekoya E."/>
            <person name="Ait-zahra M."/>
            <person name="Allen N."/>
            <person name="Allen T."/>
            <person name="An P."/>
            <person name="Anderson M."/>
            <person name="Anderson S."/>
            <person name="Arachchi H."/>
            <person name="Armbruster J."/>
            <person name="Bachantsang P."/>
            <person name="Baldwin J."/>
            <person name="Barry A."/>
            <person name="Bayul T."/>
            <person name="Blitshsteyn B."/>
            <person name="Bloom T."/>
            <person name="Blye J."/>
            <person name="Boguslavskiy L."/>
            <person name="Borowsky M."/>
            <person name="Boukhgalter B."/>
            <person name="Brunache A."/>
            <person name="Butler J."/>
            <person name="Calixte N."/>
            <person name="Calvo S."/>
            <person name="Camarata J."/>
            <person name="Campo K."/>
            <person name="Chang J."/>
            <person name="Cheshatsang Y."/>
            <person name="Citroen M."/>
            <person name="Collymore A."/>
            <person name="Considine T."/>
            <person name="Cook A."/>
            <person name="Cooke P."/>
            <person name="Corum B."/>
            <person name="Cuomo C."/>
            <person name="David R."/>
            <person name="Dawoe T."/>
            <person name="Degray S."/>
            <person name="Dodge S."/>
            <person name="Dooley K."/>
            <person name="Dorje P."/>
            <person name="Dorjee K."/>
            <person name="Dorris L."/>
            <person name="Duffey N."/>
            <person name="Dupes A."/>
            <person name="Elkins T."/>
            <person name="Engels R."/>
            <person name="Erickson J."/>
            <person name="Farina A."/>
            <person name="Faro S."/>
            <person name="Ferreira P."/>
            <person name="Fischer H."/>
            <person name="Fitzgerald M."/>
            <person name="Foley K."/>
            <person name="Gage D."/>
            <person name="Galagan J."/>
            <person name="Gearin G."/>
            <person name="Gnerre S."/>
            <person name="Gnirke A."/>
            <person name="Goyette A."/>
            <person name="Graham J."/>
            <person name="Grandbois E."/>
            <person name="Gyaltsen K."/>
            <person name="Hafez N."/>
            <person name="Hagopian D."/>
            <person name="Hagos B."/>
            <person name="Hall J."/>
            <person name="Hatcher B."/>
            <person name="Heller A."/>
            <person name="Higgins H."/>
            <person name="Honan T."/>
            <person name="Horn A."/>
            <person name="Houde N."/>
            <person name="Hughes L."/>
            <person name="Hulme W."/>
            <person name="Husby E."/>
            <person name="Iliev I."/>
            <person name="Jaffe D."/>
            <person name="Jones C."/>
            <person name="Kamal M."/>
            <person name="Kamat A."/>
            <person name="Kamvysselis M."/>
            <person name="Karlsson E."/>
            <person name="Kells C."/>
            <person name="Kieu A."/>
            <person name="Kisner P."/>
            <person name="Kodira C."/>
            <person name="Kulbokas E."/>
            <person name="Labutti K."/>
            <person name="Lama D."/>
            <person name="Landers T."/>
            <person name="Leger J."/>
            <person name="Levine S."/>
            <person name="Lewis D."/>
            <person name="Lewis T."/>
            <person name="Lindblad-toh K."/>
            <person name="Liu X."/>
            <person name="Lokyitsang T."/>
            <person name="Lokyitsang Y."/>
            <person name="Lucien O."/>
            <person name="Lui A."/>
            <person name="Ma L.J."/>
            <person name="Mabbitt R."/>
            <person name="Macdonald J."/>
            <person name="Maclean C."/>
            <person name="Major J."/>
            <person name="Manning J."/>
            <person name="Marabella R."/>
            <person name="Maru K."/>
            <person name="Matthews C."/>
            <person name="Mauceli E."/>
            <person name="Mccarthy M."/>
            <person name="Mcdonough S."/>
            <person name="Mcghee T."/>
            <person name="Meldrim J."/>
            <person name="Meneus L."/>
            <person name="Mesirov J."/>
            <person name="Mihalev A."/>
            <person name="Mihova T."/>
            <person name="Mikkelsen T."/>
            <person name="Mlenga V."/>
            <person name="Moru K."/>
            <person name="Mozes J."/>
            <person name="Mulrain L."/>
            <person name="Munson G."/>
            <person name="Naylor J."/>
            <person name="Newes C."/>
            <person name="Nguyen C."/>
            <person name="Nguyen N."/>
            <person name="Nguyen T."/>
            <person name="Nicol R."/>
            <person name="Nielsen C."/>
            <person name="Nizzari M."/>
            <person name="Norbu C."/>
            <person name="Norbu N."/>
            <person name="O'donnell P."/>
            <person name="Okoawo O."/>
            <person name="O'leary S."/>
            <person name="Omotosho B."/>
            <person name="O'neill K."/>
            <person name="Osman S."/>
            <person name="Parker S."/>
            <person name="Perrin D."/>
            <person name="Phunkhang P."/>
            <person name="Piqani B."/>
            <person name="Purcell S."/>
            <person name="Rachupka T."/>
            <person name="Ramasamy U."/>
            <person name="Rameau R."/>
            <person name="Ray V."/>
            <person name="Raymond C."/>
            <person name="Retta R."/>
            <person name="Richardson S."/>
            <person name="Rise C."/>
            <person name="Rodriguez J."/>
            <person name="Rogers J."/>
            <person name="Rogov P."/>
            <person name="Rutman M."/>
            <person name="Schupbach R."/>
            <person name="Seaman C."/>
            <person name="Settipalli S."/>
            <person name="Sharpe T."/>
            <person name="Sheridan J."/>
            <person name="Sherpa N."/>
            <person name="Shi J."/>
            <person name="Smirnov S."/>
            <person name="Smith C."/>
            <person name="Sougnez C."/>
            <person name="Spencer B."/>
            <person name="Stalker J."/>
            <person name="Stange-thomann N."/>
            <person name="Stavropoulos S."/>
            <person name="Stetson K."/>
            <person name="Stone C."/>
            <person name="Stone S."/>
            <person name="Stubbs M."/>
            <person name="Talamas J."/>
            <person name="Tchuinga P."/>
            <person name="Tenzing P."/>
            <person name="Tesfaye S."/>
            <person name="Theodore J."/>
            <person name="Thoulutsang Y."/>
            <person name="Topham K."/>
            <person name="Towey S."/>
            <person name="Tsamla T."/>
            <person name="Tsomo N."/>
            <person name="Vallee D."/>
            <person name="Vassiliev H."/>
            <person name="Venkataraman V."/>
            <person name="Vinson J."/>
            <person name="Vo A."/>
            <person name="Wade C."/>
            <person name="Wang S."/>
            <person name="Wangchuk T."/>
            <person name="Wangdi T."/>
            <person name="Whittaker C."/>
            <person name="Wilkinson J."/>
            <person name="Wu Y."/>
            <person name="Wyman D."/>
            <person name="Yadav S."/>
            <person name="Yang S."/>
            <person name="Yang X."/>
            <person name="Yeager S."/>
            <person name="Yee E."/>
            <person name="Young G."/>
            <person name="Zainoun J."/>
            <person name="Zembeck L."/>
            <person name="Zimmer A."/>
            <person name="Zody M."/>
            <person name="Lander E."/>
        </authorList>
    </citation>
    <scope>NUCLEOTIDE SEQUENCE [LARGE SCALE GENOMIC DNA]</scope>
</reference>
<proteinExistence type="predicted"/>
<evidence type="ECO:0000313" key="3">
    <source>
        <dbReference type="Proteomes" id="UP000007875"/>
    </source>
</evidence>
<sequence length="83" mass="9161">MDEDFPPPSSASKYNKPQIPAGIQDLLQEIGCQVLRHQPDDIVRFVSEMLNKLVGVRDGKAESKSDLSALKDGLPESLARRTL</sequence>
<dbReference type="HOGENOM" id="CLU_2764334_0_0_1"/>
<dbReference type="InParanoid" id="H2Z8S6"/>
<name>H2Z8S6_CIOSA</name>
<feature type="domain" description="RIIa" evidence="1">
    <location>
        <begin position="22"/>
        <end position="45"/>
    </location>
</feature>
<dbReference type="InterPro" id="IPR003117">
    <property type="entry name" value="cAMP_dep_PK_reg_su_I/II_a/b"/>
</dbReference>
<protein>
    <recommendedName>
        <fullName evidence="1">RIIa domain-containing protein</fullName>
    </recommendedName>
</protein>
<reference evidence="2" key="2">
    <citation type="submission" date="2025-08" db="UniProtKB">
        <authorList>
            <consortium name="Ensembl"/>
        </authorList>
    </citation>
    <scope>IDENTIFICATION</scope>
</reference>
<dbReference type="Pfam" id="PF02197">
    <property type="entry name" value="RIIa"/>
    <property type="match status" value="1"/>
</dbReference>
<dbReference type="AlphaFoldDB" id="H2Z8S6"/>
<dbReference type="Ensembl" id="ENSCSAVT00000014151.1">
    <property type="protein sequence ID" value="ENSCSAVP00000013991.1"/>
    <property type="gene ID" value="ENSCSAVG00000008198.1"/>
</dbReference>
<reference evidence="2" key="3">
    <citation type="submission" date="2025-09" db="UniProtKB">
        <authorList>
            <consortium name="Ensembl"/>
        </authorList>
    </citation>
    <scope>IDENTIFICATION</scope>
</reference>
<dbReference type="SUPFAM" id="SSF47391">
    <property type="entry name" value="Dimerization-anchoring domain of cAMP-dependent PK regulatory subunit"/>
    <property type="match status" value="1"/>
</dbReference>
<evidence type="ECO:0000313" key="2">
    <source>
        <dbReference type="Ensembl" id="ENSCSAVP00000013991.1"/>
    </source>
</evidence>
<dbReference type="GeneTree" id="ENSGT00390000010503"/>
<organism evidence="2 3">
    <name type="scientific">Ciona savignyi</name>
    <name type="common">Pacific transparent sea squirt</name>
    <dbReference type="NCBI Taxonomy" id="51511"/>
    <lineage>
        <taxon>Eukaryota</taxon>
        <taxon>Metazoa</taxon>
        <taxon>Chordata</taxon>
        <taxon>Tunicata</taxon>
        <taxon>Ascidiacea</taxon>
        <taxon>Phlebobranchia</taxon>
        <taxon>Cionidae</taxon>
        <taxon>Ciona</taxon>
    </lineage>
</organism>
<dbReference type="OMA" id="GCQVLRH"/>
<dbReference type="Proteomes" id="UP000007875">
    <property type="component" value="Unassembled WGS sequence"/>
</dbReference>
<accession>H2Z8S6</accession>
<dbReference type="Gene3D" id="1.20.890.10">
    <property type="entry name" value="cAMP-dependent protein kinase regulatory subunit, dimerization-anchoring domain"/>
    <property type="match status" value="1"/>
</dbReference>
<keyword evidence="3" id="KW-1185">Reference proteome</keyword>
<evidence type="ECO:0000259" key="1">
    <source>
        <dbReference type="Pfam" id="PF02197"/>
    </source>
</evidence>